<accession>A0A1X7UCW3</accession>
<evidence type="ECO:0000313" key="1">
    <source>
        <dbReference type="EnsemblMetazoa" id="Aqu2.1.25330_001"/>
    </source>
</evidence>
<organism evidence="1">
    <name type="scientific">Amphimedon queenslandica</name>
    <name type="common">Sponge</name>
    <dbReference type="NCBI Taxonomy" id="400682"/>
    <lineage>
        <taxon>Eukaryota</taxon>
        <taxon>Metazoa</taxon>
        <taxon>Porifera</taxon>
        <taxon>Demospongiae</taxon>
        <taxon>Heteroscleromorpha</taxon>
        <taxon>Haplosclerida</taxon>
        <taxon>Niphatidae</taxon>
        <taxon>Amphimedon</taxon>
    </lineage>
</organism>
<dbReference type="InParanoid" id="A0A1X7UCW3"/>
<name>A0A1X7UCW3_AMPQE</name>
<dbReference type="AlphaFoldDB" id="A0A1X7UCW3"/>
<reference evidence="1" key="1">
    <citation type="submission" date="2017-05" db="UniProtKB">
        <authorList>
            <consortium name="EnsemblMetazoa"/>
        </authorList>
    </citation>
    <scope>IDENTIFICATION</scope>
</reference>
<protein>
    <submittedName>
        <fullName evidence="1">Uncharacterized protein</fullName>
    </submittedName>
</protein>
<proteinExistence type="predicted"/>
<sequence length="54" mass="6060">MLHRKVNSVKSGASVECITLTLKTSLEGKKVLDRKCLHIDINIISHKDLSLFII</sequence>
<dbReference type="EnsemblMetazoa" id="Aqu2.1.25330_001">
    <property type="protein sequence ID" value="Aqu2.1.25330_001"/>
    <property type="gene ID" value="Aqu2.1.25330"/>
</dbReference>